<organism evidence="2 3">
    <name type="scientific">Hwangdonia seohaensis</name>
    <dbReference type="NCBI Taxonomy" id="1240727"/>
    <lineage>
        <taxon>Bacteria</taxon>
        <taxon>Pseudomonadati</taxon>
        <taxon>Bacteroidota</taxon>
        <taxon>Flavobacteriia</taxon>
        <taxon>Flavobacteriales</taxon>
        <taxon>Flavobacteriaceae</taxon>
        <taxon>Hwangdonia</taxon>
    </lineage>
</organism>
<reference evidence="3" key="1">
    <citation type="journal article" date="2019" name="Int. J. Syst. Evol. Microbiol.">
        <title>The Global Catalogue of Microorganisms (GCM) 10K type strain sequencing project: providing services to taxonomists for standard genome sequencing and annotation.</title>
        <authorList>
            <consortium name="The Broad Institute Genomics Platform"/>
            <consortium name="The Broad Institute Genome Sequencing Center for Infectious Disease"/>
            <person name="Wu L."/>
            <person name="Ma J."/>
        </authorList>
    </citation>
    <scope>NUCLEOTIDE SEQUENCE [LARGE SCALE GENOMIC DNA]</scope>
    <source>
        <strain evidence="3">CCUG 63246</strain>
    </source>
</reference>
<feature type="region of interest" description="Disordered" evidence="1">
    <location>
        <begin position="531"/>
        <end position="552"/>
    </location>
</feature>
<name>A0ABW3RF93_9FLAO</name>
<evidence type="ECO:0000313" key="3">
    <source>
        <dbReference type="Proteomes" id="UP001597163"/>
    </source>
</evidence>
<gene>
    <name evidence="2" type="ORF">ACFQ2E_15475</name>
</gene>
<evidence type="ECO:0000313" key="2">
    <source>
        <dbReference type="EMBL" id="MFD1163830.1"/>
    </source>
</evidence>
<protein>
    <submittedName>
        <fullName evidence="2">Baseplate J/gp47 family protein</fullName>
    </submittedName>
</protein>
<dbReference type="Proteomes" id="UP001597163">
    <property type="component" value="Unassembled WGS sequence"/>
</dbReference>
<accession>A0ABW3RF93</accession>
<proteinExistence type="predicted"/>
<keyword evidence="3" id="KW-1185">Reference proteome</keyword>
<dbReference type="RefSeq" id="WP_311942453.1">
    <property type="nucleotide sequence ID" value="NZ_JAVSCK010000005.1"/>
</dbReference>
<dbReference type="EMBL" id="JBHTLJ010000005">
    <property type="protein sequence ID" value="MFD1163830.1"/>
    <property type="molecule type" value="Genomic_DNA"/>
</dbReference>
<sequence length="1125" mass="128053">MSKDCNHNNILLKRNGTSQSQRHINALSPDSAKLHDLSIEDWMAFAHAFAEHVNYFDTETHTTDGNWQRFFVEKEAIQNLLLDTETNKDLNPHLTLFVCFLRLIELSQDRLNNLSKRHLDFYYKEVLKLSNKEAVPDKVHLLFELAKNASDVRVKEGIATDAGKDANGNKRIYKTQNELIVNSAKVTALKNVLHKKGTGVKYSEIANSFDGLGGDFPDDNIKWWPFGHPNFKDSEGIPNLPNAKLGFAMASPILLLKEGIRTITFSITFGSKLPSTPSNKIPDNVFDVLLSGEKEWISAQINTVTSSVVNNTLKLVVEIPEATDPIVPYDKTVLLENFTSTNPIARFLFKTGDDDLGYNFYEFLSGAIVTSIKIDVDVKNMQDVLLENDLGRLDVSKPFFPFGPQPVRDSKFYIGCQEALNKPWTEVKVNLQWKDTPFYENASENDHFREHYLAYRKSHLQNLSKDSYKLDTNPPEDPVDDSDLIVPDSNVFKIDLEVLADKNWEPKITGGALFNQNEIGSYSSNFTISNTQNASTSSRVPKTSSKSKKTSGGSFMERIAGFNKLRNNTIYNDVLKVYNNSFFDFRDAISEGVSGLFDNPIQQENFSSNAKKGFIRISLLQSFLHDFFPRIYAVALSKDSETALIPNEPYTPLAENMSVDYKASVTKTFNLSASSDSLKQNLTNYLDESLELFHEHPFGQSEQHTYLKTKHEFLSTKVQCTLVPKCEKGELFIGLENAKQLQQISFLIQVLEGSENPEYEGDQTYQGNEKLAWYILSEDEWKPLNNDFIVFNNTDNFLKSGIVKVAVPKEATSNNNRIPGDLFWLKVTNIKAFDAVCQMVNIHTQAEIAEFYNNGNELSHLENGLPEKTISKLVERIATLKGVTQPYSSFGGVPKETDAQFYRRVSERLRHKQRAITIWDYEQLILQQFPKIYKVNCLKHTFGDSELAPGFVTVIVVPNIINQNIFDVYKPRISKAKRNEIQDFINAINTLHVDALVENPMYQEVKIALKVKFYEGKDENFYKKQLQKDISKFLAPWAYEETAEINFGLTLHESVVIYYIEQLDYVDYIKDFELLEETNKTDNKGEVIFSPVRAVVPANQKVILTSVKYEKHRVETISTNECVTT</sequence>
<feature type="compositionally biased region" description="Low complexity" evidence="1">
    <location>
        <begin position="535"/>
        <end position="552"/>
    </location>
</feature>
<comment type="caution">
    <text evidence="2">The sequence shown here is derived from an EMBL/GenBank/DDBJ whole genome shotgun (WGS) entry which is preliminary data.</text>
</comment>
<evidence type="ECO:0000256" key="1">
    <source>
        <dbReference type="SAM" id="MobiDB-lite"/>
    </source>
</evidence>